<name>A0A1R0GTF6_9FUNG</name>
<evidence type="ECO:0000313" key="2">
    <source>
        <dbReference type="Proteomes" id="UP000187455"/>
    </source>
</evidence>
<organism evidence="1 2">
    <name type="scientific">Smittium mucronatum</name>
    <dbReference type="NCBI Taxonomy" id="133383"/>
    <lineage>
        <taxon>Eukaryota</taxon>
        <taxon>Fungi</taxon>
        <taxon>Fungi incertae sedis</taxon>
        <taxon>Zoopagomycota</taxon>
        <taxon>Kickxellomycotina</taxon>
        <taxon>Harpellomycetes</taxon>
        <taxon>Harpellales</taxon>
        <taxon>Legeriomycetaceae</taxon>
        <taxon>Smittium</taxon>
    </lineage>
</organism>
<proteinExistence type="predicted"/>
<dbReference type="Proteomes" id="UP000187455">
    <property type="component" value="Unassembled WGS sequence"/>
</dbReference>
<comment type="caution">
    <text evidence="1">The sequence shown here is derived from an EMBL/GenBank/DDBJ whole genome shotgun (WGS) entry which is preliminary data.</text>
</comment>
<dbReference type="AlphaFoldDB" id="A0A1R0GTF6"/>
<keyword evidence="2" id="KW-1185">Reference proteome</keyword>
<evidence type="ECO:0000313" key="1">
    <source>
        <dbReference type="EMBL" id="OLY80161.1"/>
    </source>
</evidence>
<sequence>MHPSTAWATNESRAFVFHSRTYTNSFISCSSPNVPITSSTPALPKYTTVPTPPPFSVSVPFVDDRILCNPLEINLTLSGDPVCPSSVFKHDPSFNDHTLIVVSPDEVASTISTPEKSTAQTPLLCPVNVLNCVPSAAFHSFAVRS</sequence>
<dbReference type="EMBL" id="LSSL01003714">
    <property type="protein sequence ID" value="OLY80161.1"/>
    <property type="molecule type" value="Genomic_DNA"/>
</dbReference>
<accession>A0A1R0GTF6</accession>
<reference evidence="1 2" key="1">
    <citation type="journal article" date="2016" name="Mol. Biol. Evol.">
        <title>Genome-Wide Survey of Gut Fungi (Harpellales) Reveals the First Horizontally Transferred Ubiquitin Gene from a Mosquito Host.</title>
        <authorList>
            <person name="Wang Y."/>
            <person name="White M.M."/>
            <person name="Kvist S."/>
            <person name="Moncalvo J.M."/>
        </authorList>
    </citation>
    <scope>NUCLEOTIDE SEQUENCE [LARGE SCALE GENOMIC DNA]</scope>
    <source>
        <strain evidence="1 2">ALG-7-W6</strain>
    </source>
</reference>
<gene>
    <name evidence="1" type="ORF">AYI68_g5743</name>
</gene>
<protein>
    <submittedName>
        <fullName evidence="1">Uncharacterized protein</fullName>
    </submittedName>
</protein>